<organism evidence="1 2">
    <name type="scientific">Methylomagnum ishizawai</name>
    <dbReference type="NCBI Taxonomy" id="1760988"/>
    <lineage>
        <taxon>Bacteria</taxon>
        <taxon>Pseudomonadati</taxon>
        <taxon>Pseudomonadota</taxon>
        <taxon>Gammaproteobacteria</taxon>
        <taxon>Methylococcales</taxon>
        <taxon>Methylococcaceae</taxon>
        <taxon>Methylomagnum</taxon>
    </lineage>
</organism>
<evidence type="ECO:0000313" key="2">
    <source>
        <dbReference type="Proteomes" id="UP000192923"/>
    </source>
</evidence>
<dbReference type="OrthoDB" id="9780310at2"/>
<accession>A0A1Y6D2A4</accession>
<dbReference type="PANTHER" id="PTHR30348">
    <property type="entry name" value="UNCHARACTERIZED PROTEIN YECE"/>
    <property type="match status" value="1"/>
</dbReference>
<name>A0A1Y6D2A4_9GAMM</name>
<dbReference type="Gene3D" id="3.20.20.410">
    <property type="entry name" value="Protein of unknown function UPF0759"/>
    <property type="match status" value="1"/>
</dbReference>
<evidence type="ECO:0000313" key="1">
    <source>
        <dbReference type="EMBL" id="SMF96741.1"/>
    </source>
</evidence>
<dbReference type="RefSeq" id="WP_085215599.1">
    <property type="nucleotide sequence ID" value="NZ_FXAM01000001.1"/>
</dbReference>
<gene>
    <name evidence="1" type="ORF">SAMN02949497_4147</name>
</gene>
<dbReference type="EMBL" id="FXAM01000001">
    <property type="protein sequence ID" value="SMF96741.1"/>
    <property type="molecule type" value="Genomic_DNA"/>
</dbReference>
<dbReference type="Pfam" id="PF01904">
    <property type="entry name" value="DUF72"/>
    <property type="match status" value="1"/>
</dbReference>
<dbReference type="InterPro" id="IPR002763">
    <property type="entry name" value="DUF72"/>
</dbReference>
<dbReference type="Proteomes" id="UP000192923">
    <property type="component" value="Unassembled WGS sequence"/>
</dbReference>
<reference evidence="1 2" key="1">
    <citation type="submission" date="2016-12" db="EMBL/GenBank/DDBJ databases">
        <authorList>
            <person name="Song W.-J."/>
            <person name="Kurnit D.M."/>
        </authorList>
    </citation>
    <scope>NUCLEOTIDE SEQUENCE [LARGE SCALE GENOMIC DNA]</scope>
    <source>
        <strain evidence="1 2">175</strain>
    </source>
</reference>
<dbReference type="STRING" id="1760988.SAMN02949497_4147"/>
<proteinExistence type="predicted"/>
<dbReference type="InterPro" id="IPR036520">
    <property type="entry name" value="UPF0759_sf"/>
</dbReference>
<keyword evidence="2" id="KW-1185">Reference proteome</keyword>
<dbReference type="SUPFAM" id="SSF117396">
    <property type="entry name" value="TM1631-like"/>
    <property type="match status" value="1"/>
</dbReference>
<protein>
    <submittedName>
        <fullName evidence="1">Uncharacterized conserved protein YecE, DUF72 family</fullName>
    </submittedName>
</protein>
<dbReference type="AlphaFoldDB" id="A0A1Y6D2A4"/>
<dbReference type="PANTHER" id="PTHR30348:SF13">
    <property type="entry name" value="UPF0759 PROTEIN YUNF"/>
    <property type="match status" value="1"/>
</dbReference>
<sequence>MPILIGTASWTDPSLIESKQFYPPEAKSPEQRLRFYATRFPLVEVDSSYYALPSQKNALNWAERTPEGFTFNVKSFRLFTGHQTPPHVLPADIRAALGPVSKRNVYYRDVPEELCLELWSRFQGALRPLREAGKLGAVLFQFPPWFVHGREGFEHIARCADLLAGHRLAVEFRHRSWLNPEQVAGTLDFLRTHGIGHVVVDEPQGFSNSVPAVWEATSPEVAVVRLHGRNAATWNIKGADSSAERFNYLYSIEELADLAEPIRALSDATAQVHVVFNNNMSHYAQRNAAELMGLLGLAA</sequence>